<sequence>LADAAHYFGVLARLDDDDDGDDASSIHYLAVEANAPGVSIEGDWNPLGMRGTVSRDLVMQDCFVPEHAQLLPEGIYQQAARRWPHMFLTLAPTYLGLTQAAYDFTVDYLSGRVAGGPPSSERIAPIKQYAVAEQLIRLEAARALLYRSISEAGLDPAPEALRRAFAANRTVMETATQVTADAIRTCGGRSMLKPLPLERYYRDARCGALMQPWTADNCLERIGSSVLPAPKGTMSP</sequence>
<evidence type="ECO:0000313" key="4">
    <source>
        <dbReference type="Proteomes" id="UP000019140"/>
    </source>
</evidence>
<dbReference type="EMBL" id="AZHX01001139">
    <property type="protein sequence ID" value="ETX04741.1"/>
    <property type="molecule type" value="Genomic_DNA"/>
</dbReference>
<dbReference type="SUPFAM" id="SSF56645">
    <property type="entry name" value="Acyl-CoA dehydrogenase NM domain-like"/>
    <property type="match status" value="1"/>
</dbReference>
<dbReference type="InterPro" id="IPR036250">
    <property type="entry name" value="AcylCo_DH-like_C"/>
</dbReference>
<dbReference type="InterPro" id="IPR046373">
    <property type="entry name" value="Acyl-CoA_Oxase/DH_mid-dom_sf"/>
</dbReference>
<dbReference type="Proteomes" id="UP000019140">
    <property type="component" value="Unassembled WGS sequence"/>
</dbReference>
<dbReference type="CDD" id="cd00567">
    <property type="entry name" value="ACAD"/>
    <property type="match status" value="1"/>
</dbReference>
<dbReference type="AlphaFoldDB" id="W4M468"/>
<dbReference type="GO" id="GO:0003995">
    <property type="term" value="F:acyl-CoA dehydrogenase activity"/>
    <property type="evidence" value="ECO:0007669"/>
    <property type="project" value="TreeGrafter"/>
</dbReference>
<reference evidence="3 4" key="1">
    <citation type="journal article" date="2014" name="Nature">
        <title>An environmental bacterial taxon with a large and distinct metabolic repertoire.</title>
        <authorList>
            <person name="Wilson M.C."/>
            <person name="Mori T."/>
            <person name="Ruckert C."/>
            <person name="Uria A.R."/>
            <person name="Helf M.J."/>
            <person name="Takada K."/>
            <person name="Gernert C."/>
            <person name="Steffens U.A."/>
            <person name="Heycke N."/>
            <person name="Schmitt S."/>
            <person name="Rinke C."/>
            <person name="Helfrich E.J."/>
            <person name="Brachmann A.O."/>
            <person name="Gurgui C."/>
            <person name="Wakimoto T."/>
            <person name="Kracht M."/>
            <person name="Crusemann M."/>
            <person name="Hentschel U."/>
            <person name="Abe I."/>
            <person name="Matsunaga S."/>
            <person name="Kalinowski J."/>
            <person name="Takeyama H."/>
            <person name="Piel J."/>
        </authorList>
    </citation>
    <scope>NUCLEOTIDE SEQUENCE [LARGE SCALE GENOMIC DNA]</scope>
    <source>
        <strain evidence="4">TSY2</strain>
    </source>
</reference>
<protein>
    <recommendedName>
        <fullName evidence="2">Acyl-CoA dehydrogenase C-terminal domain-containing protein</fullName>
    </recommendedName>
</protein>
<evidence type="ECO:0000256" key="1">
    <source>
        <dbReference type="ARBA" id="ARBA00023002"/>
    </source>
</evidence>
<dbReference type="SUPFAM" id="SSF47203">
    <property type="entry name" value="Acyl-CoA dehydrogenase C-terminal domain-like"/>
    <property type="match status" value="1"/>
</dbReference>
<keyword evidence="4" id="KW-1185">Reference proteome</keyword>
<dbReference type="Gene3D" id="2.40.110.10">
    <property type="entry name" value="Butyryl-CoA Dehydrogenase, subunit A, domain 2"/>
    <property type="match status" value="1"/>
</dbReference>
<comment type="caution">
    <text evidence="3">The sequence shown here is derived from an EMBL/GenBank/DDBJ whole genome shotgun (WGS) entry which is preliminary data.</text>
</comment>
<dbReference type="PANTHER" id="PTHR43884">
    <property type="entry name" value="ACYL-COA DEHYDROGENASE"/>
    <property type="match status" value="1"/>
</dbReference>
<organism evidence="3 4">
    <name type="scientific">Candidatus Entotheonella gemina</name>
    <dbReference type="NCBI Taxonomy" id="1429439"/>
    <lineage>
        <taxon>Bacteria</taxon>
        <taxon>Pseudomonadati</taxon>
        <taxon>Nitrospinota/Tectimicrobiota group</taxon>
        <taxon>Candidatus Tectimicrobiota</taxon>
        <taxon>Candidatus Entotheonellia</taxon>
        <taxon>Candidatus Entotheonellales</taxon>
        <taxon>Candidatus Entotheonellaceae</taxon>
        <taxon>Candidatus Entotheonella</taxon>
    </lineage>
</organism>
<evidence type="ECO:0000313" key="3">
    <source>
        <dbReference type="EMBL" id="ETX04741.1"/>
    </source>
</evidence>
<dbReference type="PANTHER" id="PTHR43884:SF25">
    <property type="entry name" value="ACYL-COA DEHYDROGENASE YDBM-RELATED"/>
    <property type="match status" value="1"/>
</dbReference>
<dbReference type="InterPro" id="IPR013107">
    <property type="entry name" value="Acyl-CoA_DH_C"/>
</dbReference>
<dbReference type="InterPro" id="IPR009100">
    <property type="entry name" value="AcylCoA_DH/oxidase_NM_dom_sf"/>
</dbReference>
<feature type="domain" description="Acyl-CoA dehydrogenase C-terminal" evidence="2">
    <location>
        <begin position="89"/>
        <end position="208"/>
    </location>
</feature>
<keyword evidence="1" id="KW-0560">Oxidoreductase</keyword>
<feature type="non-terminal residue" evidence="3">
    <location>
        <position position="1"/>
    </location>
</feature>
<evidence type="ECO:0000259" key="2">
    <source>
        <dbReference type="Pfam" id="PF08028"/>
    </source>
</evidence>
<name>W4M468_9BACT</name>
<dbReference type="HOGENOM" id="CLU_1172782_0_0_7"/>
<dbReference type="Gene3D" id="1.20.140.10">
    <property type="entry name" value="Butyryl-CoA Dehydrogenase, subunit A, domain 3"/>
    <property type="match status" value="1"/>
</dbReference>
<dbReference type="Pfam" id="PF08028">
    <property type="entry name" value="Acyl-CoA_dh_2"/>
    <property type="match status" value="1"/>
</dbReference>
<accession>W4M468</accession>
<dbReference type="PATRIC" id="fig|1429439.4.peg.4594"/>
<proteinExistence type="predicted"/>
<gene>
    <name evidence="3" type="ORF">ETSY2_27095</name>
</gene>